<gene>
    <name evidence="2" type="ORF">BI344_02215</name>
    <name evidence="1" type="ORF">BI347_02790</name>
</gene>
<dbReference type="Gene3D" id="2.50.20.10">
    <property type="entry name" value="Lipoprotein localisation LolA/LolB/LppX"/>
    <property type="match status" value="1"/>
</dbReference>
<dbReference type="EMBL" id="MKCS01000001">
    <property type="protein sequence ID" value="OHX12549.1"/>
    <property type="molecule type" value="Genomic_DNA"/>
</dbReference>
<sequence>MLAALTTAVLLATGTMDPIAFAEQRFNQAASYRTTVHSWSAHGARSEIRYSYRKPGYIRMDFLEPHRGATLIYNPNTHKVRVWPFGVGSLPALTLSPANPLLRDGSGHRVDQSDVGSLLRNIRTLQRGGEIMTLGEETLGRRPALHLAIKGAAGSSVAGIHRYQIWLDAGLGFPLRVISYAVGDEPLETVQMDDMEVNASFPNHFFDP</sequence>
<dbReference type="STRING" id="1903179.BI347_02790"/>
<dbReference type="Proteomes" id="UP000180280">
    <property type="component" value="Unassembled WGS sequence"/>
</dbReference>
<evidence type="ECO:0000313" key="3">
    <source>
        <dbReference type="Proteomes" id="UP000180088"/>
    </source>
</evidence>
<dbReference type="OrthoDB" id="8549004at2"/>
<organism evidence="1 3">
    <name type="scientific">Chromobacterium sphagni</name>
    <dbReference type="NCBI Taxonomy" id="1903179"/>
    <lineage>
        <taxon>Bacteria</taxon>
        <taxon>Pseudomonadati</taxon>
        <taxon>Pseudomonadota</taxon>
        <taxon>Betaproteobacteria</taxon>
        <taxon>Neisseriales</taxon>
        <taxon>Chromobacteriaceae</taxon>
        <taxon>Chromobacterium</taxon>
    </lineage>
</organism>
<evidence type="ECO:0000313" key="4">
    <source>
        <dbReference type="Proteomes" id="UP000180280"/>
    </source>
</evidence>
<proteinExistence type="predicted"/>
<dbReference type="Proteomes" id="UP000180088">
    <property type="component" value="Unassembled WGS sequence"/>
</dbReference>
<reference evidence="3 4" key="1">
    <citation type="submission" date="2016-09" db="EMBL/GenBank/DDBJ databases">
        <title>Chromobacterium muskegensis sp. nov., an insecticidal bacterium isolated from Sphagnum bogs.</title>
        <authorList>
            <person name="Sparks M.E."/>
            <person name="Blackburn M.B."/>
            <person name="Gundersen-Rindal D.E."/>
            <person name="Mitchell A."/>
            <person name="Farrar R."/>
            <person name="Kuhar D."/>
        </authorList>
    </citation>
    <scope>NUCLEOTIDE SEQUENCE [LARGE SCALE GENOMIC DNA]</scope>
    <source>
        <strain evidence="2 4">14B-1</strain>
        <strain evidence="1 3">37-2</strain>
    </source>
</reference>
<protein>
    <submittedName>
        <fullName evidence="1">DUF1571 domain-containing protein</fullName>
    </submittedName>
</protein>
<keyword evidence="4" id="KW-1185">Reference proteome</keyword>
<evidence type="ECO:0000313" key="2">
    <source>
        <dbReference type="EMBL" id="OHX21367.1"/>
    </source>
</evidence>
<comment type="caution">
    <text evidence="1">The sequence shown here is derived from an EMBL/GenBank/DDBJ whole genome shotgun (WGS) entry which is preliminary data.</text>
</comment>
<dbReference type="AlphaFoldDB" id="A0A1S1WZH1"/>
<dbReference type="EMBL" id="MKCT01000001">
    <property type="protein sequence ID" value="OHX21367.1"/>
    <property type="molecule type" value="Genomic_DNA"/>
</dbReference>
<dbReference type="RefSeq" id="WP_071111325.1">
    <property type="nucleotide sequence ID" value="NZ_MKCS01000001.1"/>
</dbReference>
<evidence type="ECO:0000313" key="1">
    <source>
        <dbReference type="EMBL" id="OHX12549.1"/>
    </source>
</evidence>
<name>A0A1S1WZH1_9NEIS</name>
<accession>A0A1S1WZH1</accession>